<gene>
    <name evidence="2" type="ORF">HDU87_004712</name>
</gene>
<dbReference type="PROSITE" id="PS51819">
    <property type="entry name" value="VOC"/>
    <property type="match status" value="1"/>
</dbReference>
<evidence type="ECO:0000313" key="3">
    <source>
        <dbReference type="Proteomes" id="UP001212152"/>
    </source>
</evidence>
<dbReference type="AlphaFoldDB" id="A0AAD5TJ30"/>
<dbReference type="InterPro" id="IPR058997">
    <property type="entry name" value="YycE-like_C"/>
</dbReference>
<keyword evidence="3" id="KW-1185">Reference proteome</keyword>
<dbReference type="InterPro" id="IPR029068">
    <property type="entry name" value="Glyas_Bleomycin-R_OHBP_Dase"/>
</dbReference>
<dbReference type="Gene3D" id="3.10.180.10">
    <property type="entry name" value="2,3-Dihydroxybiphenyl 1,2-Dioxygenase, domain 1"/>
    <property type="match status" value="1"/>
</dbReference>
<evidence type="ECO:0000259" key="1">
    <source>
        <dbReference type="PROSITE" id="PS51819"/>
    </source>
</evidence>
<accession>A0AAD5TJ30</accession>
<protein>
    <recommendedName>
        <fullName evidence="1">VOC domain-containing protein</fullName>
    </recommendedName>
</protein>
<evidence type="ECO:0000313" key="2">
    <source>
        <dbReference type="EMBL" id="KAJ3176996.1"/>
    </source>
</evidence>
<dbReference type="InterPro" id="IPR037523">
    <property type="entry name" value="VOC_core"/>
</dbReference>
<dbReference type="Pfam" id="PF22659">
    <property type="entry name" value="YycE-like_C"/>
    <property type="match status" value="1"/>
</dbReference>
<reference evidence="2" key="1">
    <citation type="submission" date="2020-05" db="EMBL/GenBank/DDBJ databases">
        <title>Phylogenomic resolution of chytrid fungi.</title>
        <authorList>
            <person name="Stajich J.E."/>
            <person name="Amses K."/>
            <person name="Simmons R."/>
            <person name="Seto K."/>
            <person name="Myers J."/>
            <person name="Bonds A."/>
            <person name="Quandt C.A."/>
            <person name="Barry K."/>
            <person name="Liu P."/>
            <person name="Grigoriev I."/>
            <person name="Longcore J.E."/>
            <person name="James T.Y."/>
        </authorList>
    </citation>
    <scope>NUCLEOTIDE SEQUENCE</scope>
    <source>
        <strain evidence="2">JEL0379</strain>
    </source>
</reference>
<dbReference type="Pfam" id="PF22658">
    <property type="entry name" value="YycE-like_N"/>
    <property type="match status" value="1"/>
</dbReference>
<comment type="caution">
    <text evidence="2">The sequence shown here is derived from an EMBL/GenBank/DDBJ whole genome shotgun (WGS) entry which is preliminary data.</text>
</comment>
<feature type="domain" description="VOC" evidence="1">
    <location>
        <begin position="10"/>
        <end position="144"/>
    </location>
</feature>
<proteinExistence type="predicted"/>
<dbReference type="Proteomes" id="UP001212152">
    <property type="component" value="Unassembled WGS sequence"/>
</dbReference>
<name>A0AAD5TJ30_9FUNG</name>
<sequence>MSFSAHSPLGFAQFRVARPTASLKLTRQFYGPSGLGLPEIGAFADHAGYSGVMFGLPDAKFHLEFTEFTGTAKTATAHSPPSVAPPSGDNLLVFYVPDVEERNAAVARLVAAGGTVVPSENPYWDADGVTVQDNDGWRVVLQNTKGLPVKP</sequence>
<organism evidence="2 3">
    <name type="scientific">Geranomyces variabilis</name>
    <dbReference type="NCBI Taxonomy" id="109894"/>
    <lineage>
        <taxon>Eukaryota</taxon>
        <taxon>Fungi</taxon>
        <taxon>Fungi incertae sedis</taxon>
        <taxon>Chytridiomycota</taxon>
        <taxon>Chytridiomycota incertae sedis</taxon>
        <taxon>Chytridiomycetes</taxon>
        <taxon>Spizellomycetales</taxon>
        <taxon>Powellomycetaceae</taxon>
        <taxon>Geranomyces</taxon>
    </lineage>
</organism>
<dbReference type="InterPro" id="IPR058998">
    <property type="entry name" value="YycE-like_N"/>
</dbReference>
<dbReference type="SUPFAM" id="SSF54593">
    <property type="entry name" value="Glyoxalase/Bleomycin resistance protein/Dihydroxybiphenyl dioxygenase"/>
    <property type="match status" value="1"/>
</dbReference>
<dbReference type="CDD" id="cd06587">
    <property type="entry name" value="VOC"/>
    <property type="match status" value="1"/>
</dbReference>
<dbReference type="EMBL" id="JADGJQ010000036">
    <property type="protein sequence ID" value="KAJ3176996.1"/>
    <property type="molecule type" value="Genomic_DNA"/>
</dbReference>